<dbReference type="SUPFAM" id="SSF53448">
    <property type="entry name" value="Nucleotide-diphospho-sugar transferases"/>
    <property type="match status" value="1"/>
</dbReference>
<dbReference type="InterPro" id="IPR050256">
    <property type="entry name" value="Glycosyltransferase_2"/>
</dbReference>
<dbReference type="EMBL" id="CAESAJ010000154">
    <property type="protein sequence ID" value="CAB4343051.1"/>
    <property type="molecule type" value="Genomic_DNA"/>
</dbReference>
<protein>
    <submittedName>
        <fullName evidence="2">Unannotated protein</fullName>
    </submittedName>
</protein>
<dbReference type="InterPro" id="IPR029044">
    <property type="entry name" value="Nucleotide-diphossugar_trans"/>
</dbReference>
<accession>A0A6J5ZKF2</accession>
<feature type="domain" description="Glycosyltransferase 2-like" evidence="1">
    <location>
        <begin position="9"/>
        <end position="161"/>
    </location>
</feature>
<proteinExistence type="predicted"/>
<dbReference type="CDD" id="cd04179">
    <property type="entry name" value="DPM_DPG-synthase_like"/>
    <property type="match status" value="1"/>
</dbReference>
<dbReference type="PANTHER" id="PTHR48090">
    <property type="entry name" value="UNDECAPRENYL-PHOSPHATE 4-DEOXY-4-FORMAMIDO-L-ARABINOSE TRANSFERASE-RELATED"/>
    <property type="match status" value="1"/>
</dbReference>
<evidence type="ECO:0000259" key="1">
    <source>
        <dbReference type="Pfam" id="PF00535"/>
    </source>
</evidence>
<sequence length="245" mass="26690">MAARSSVLVAIPAWNESGSIAGVLQEMKRARPDLDVVVIDDSSTDDTAAIAAKFDVSVITLPFNVGVGGAMRAGFRFAQERGYSTVVQIDADGQHVPEQIQRLLQAMHEHSWDIVIGSRYLQGGVAPRTSVLRLFTMKFLAKYLSLLLRKKITDGTSGFRASGQRAIDVFSRHYPHEYLGDTIESLVIASKLGMTVGEVPVTINDRSHGKSSQSSFRAAQFTVRAFVVLLLAVIRVAPDEKSTRG</sequence>
<gene>
    <name evidence="2" type="ORF">UFOPK3770_01139</name>
</gene>
<reference evidence="2" key="1">
    <citation type="submission" date="2020-05" db="EMBL/GenBank/DDBJ databases">
        <authorList>
            <person name="Chiriac C."/>
            <person name="Salcher M."/>
            <person name="Ghai R."/>
            <person name="Kavagutti S V."/>
        </authorList>
    </citation>
    <scope>NUCLEOTIDE SEQUENCE</scope>
</reference>
<dbReference type="Gene3D" id="3.90.550.10">
    <property type="entry name" value="Spore Coat Polysaccharide Biosynthesis Protein SpsA, Chain A"/>
    <property type="match status" value="1"/>
</dbReference>
<evidence type="ECO:0000313" key="2">
    <source>
        <dbReference type="EMBL" id="CAB4343051.1"/>
    </source>
</evidence>
<name>A0A6J5ZKF2_9ZZZZ</name>
<dbReference type="InterPro" id="IPR001173">
    <property type="entry name" value="Glyco_trans_2-like"/>
</dbReference>
<dbReference type="AlphaFoldDB" id="A0A6J5ZKF2"/>
<organism evidence="2">
    <name type="scientific">freshwater metagenome</name>
    <dbReference type="NCBI Taxonomy" id="449393"/>
    <lineage>
        <taxon>unclassified sequences</taxon>
        <taxon>metagenomes</taxon>
        <taxon>ecological metagenomes</taxon>
    </lineage>
</organism>
<dbReference type="Pfam" id="PF00535">
    <property type="entry name" value="Glycos_transf_2"/>
    <property type="match status" value="1"/>
</dbReference>
<dbReference type="PANTHER" id="PTHR48090:SF7">
    <property type="entry name" value="RFBJ PROTEIN"/>
    <property type="match status" value="1"/>
</dbReference>